<dbReference type="InterPro" id="IPR050259">
    <property type="entry name" value="SDR"/>
</dbReference>
<dbReference type="SUPFAM" id="SSF51735">
    <property type="entry name" value="NAD(P)-binding Rossmann-fold domains"/>
    <property type="match status" value="1"/>
</dbReference>
<dbReference type="PANTHER" id="PTHR42879:SF2">
    <property type="entry name" value="3-OXOACYL-[ACYL-CARRIER-PROTEIN] REDUCTASE FABG"/>
    <property type="match status" value="1"/>
</dbReference>
<evidence type="ECO:0000256" key="2">
    <source>
        <dbReference type="ARBA" id="ARBA00012948"/>
    </source>
</evidence>
<dbReference type="GO" id="GO:0004316">
    <property type="term" value="F:3-oxoacyl-[acyl-carrier-protein] reductase (NADPH) activity"/>
    <property type="evidence" value="ECO:0007669"/>
    <property type="project" value="UniProtKB-EC"/>
</dbReference>
<dbReference type="Proteomes" id="UP001283361">
    <property type="component" value="Unassembled WGS sequence"/>
</dbReference>
<comment type="similarity">
    <text evidence="1 5">Belongs to the short-chain dehydrogenases/reductases (SDR) family.</text>
</comment>
<comment type="caution">
    <text evidence="6">The sequence shown here is derived from an EMBL/GenBank/DDBJ whole genome shotgun (WGS) entry which is preliminary data.</text>
</comment>
<dbReference type="PANTHER" id="PTHR42879">
    <property type="entry name" value="3-OXOACYL-(ACYL-CARRIER-PROTEIN) REDUCTASE"/>
    <property type="match status" value="1"/>
</dbReference>
<dbReference type="InterPro" id="IPR036291">
    <property type="entry name" value="NAD(P)-bd_dom_sf"/>
</dbReference>
<evidence type="ECO:0000256" key="1">
    <source>
        <dbReference type="ARBA" id="ARBA00006484"/>
    </source>
</evidence>
<dbReference type="InterPro" id="IPR020904">
    <property type="entry name" value="Sc_DH/Rdtase_CS"/>
</dbReference>
<proteinExistence type="inferred from homology"/>
<organism evidence="6 7">
    <name type="scientific">Elysia crispata</name>
    <name type="common">lettuce slug</name>
    <dbReference type="NCBI Taxonomy" id="231223"/>
    <lineage>
        <taxon>Eukaryota</taxon>
        <taxon>Metazoa</taxon>
        <taxon>Spiralia</taxon>
        <taxon>Lophotrochozoa</taxon>
        <taxon>Mollusca</taxon>
        <taxon>Gastropoda</taxon>
        <taxon>Heterobranchia</taxon>
        <taxon>Euthyneura</taxon>
        <taxon>Panpulmonata</taxon>
        <taxon>Sacoglossa</taxon>
        <taxon>Placobranchoidea</taxon>
        <taxon>Plakobranchidae</taxon>
        <taxon>Elysia</taxon>
    </lineage>
</organism>
<dbReference type="FunFam" id="3.40.50.720:FF:000084">
    <property type="entry name" value="Short-chain dehydrogenase reductase"/>
    <property type="match status" value="1"/>
</dbReference>
<keyword evidence="3" id="KW-0560">Oxidoreductase</keyword>
<dbReference type="PRINTS" id="PR00081">
    <property type="entry name" value="GDHRDH"/>
</dbReference>
<protein>
    <recommendedName>
        <fullName evidence="2">3-oxoacyl-[acyl-carrier-protein] reductase</fullName>
        <ecNumber evidence="2">1.1.1.100</ecNumber>
    </recommendedName>
</protein>
<dbReference type="GO" id="GO:0032787">
    <property type="term" value="P:monocarboxylic acid metabolic process"/>
    <property type="evidence" value="ECO:0007669"/>
    <property type="project" value="UniProtKB-ARBA"/>
</dbReference>
<evidence type="ECO:0000256" key="4">
    <source>
        <dbReference type="ARBA" id="ARBA00048508"/>
    </source>
</evidence>
<evidence type="ECO:0000313" key="7">
    <source>
        <dbReference type="Proteomes" id="UP001283361"/>
    </source>
</evidence>
<name>A0AAE0YDW6_9GAST</name>
<evidence type="ECO:0000313" key="6">
    <source>
        <dbReference type="EMBL" id="KAK3742273.1"/>
    </source>
</evidence>
<sequence>MESQLTGKIALVTGSTTGIGLCIAELLASRGCSVVITGLTTLDKGQEQVELFSKKYTGQFHFVEGDFSKTEEVEKLGQKVLEIYKDGIDILVNCAGIPGRSPIEEMTTDHWQLTLTINLTAPFLLTRTFFPTMKKKGWGRIINISSTMGLTAGYGKVAYCSAKTGLLGLTRVTALEGAPYGVTCNAICPSFTDAPMCHSIIEKNAREQGVSFEETKETFVKDNMPVGKLIPKEELAELIGFLCSSNTSCITGQPLTIDGGFLNR</sequence>
<dbReference type="AlphaFoldDB" id="A0AAE0YDW6"/>
<evidence type="ECO:0000256" key="5">
    <source>
        <dbReference type="RuleBase" id="RU000363"/>
    </source>
</evidence>
<gene>
    <name evidence="6" type="ORF">RRG08_006595</name>
</gene>
<accession>A0AAE0YDW6</accession>
<dbReference type="PRINTS" id="PR00080">
    <property type="entry name" value="SDRFAMILY"/>
</dbReference>
<evidence type="ECO:0000256" key="3">
    <source>
        <dbReference type="ARBA" id="ARBA00023002"/>
    </source>
</evidence>
<dbReference type="EC" id="1.1.1.100" evidence="2"/>
<comment type="catalytic activity">
    <reaction evidence="4">
        <text>a (3R)-hydroxyacyl-[ACP] + NADP(+) = a 3-oxoacyl-[ACP] + NADPH + H(+)</text>
        <dbReference type="Rhea" id="RHEA:17397"/>
        <dbReference type="Rhea" id="RHEA-COMP:9916"/>
        <dbReference type="Rhea" id="RHEA-COMP:9945"/>
        <dbReference type="ChEBI" id="CHEBI:15378"/>
        <dbReference type="ChEBI" id="CHEBI:57783"/>
        <dbReference type="ChEBI" id="CHEBI:58349"/>
        <dbReference type="ChEBI" id="CHEBI:78776"/>
        <dbReference type="ChEBI" id="CHEBI:78827"/>
        <dbReference type="EC" id="1.1.1.100"/>
    </reaction>
</comment>
<dbReference type="Gene3D" id="3.40.50.720">
    <property type="entry name" value="NAD(P)-binding Rossmann-like Domain"/>
    <property type="match status" value="1"/>
</dbReference>
<dbReference type="InterPro" id="IPR002347">
    <property type="entry name" value="SDR_fam"/>
</dbReference>
<dbReference type="EMBL" id="JAWDGP010006366">
    <property type="protein sequence ID" value="KAK3742273.1"/>
    <property type="molecule type" value="Genomic_DNA"/>
</dbReference>
<keyword evidence="7" id="KW-1185">Reference proteome</keyword>
<reference evidence="6" key="1">
    <citation type="journal article" date="2023" name="G3 (Bethesda)">
        <title>A reference genome for the long-term kleptoplast-retaining sea slug Elysia crispata morphotype clarki.</title>
        <authorList>
            <person name="Eastman K.E."/>
            <person name="Pendleton A.L."/>
            <person name="Shaikh M.A."/>
            <person name="Suttiyut T."/>
            <person name="Ogas R."/>
            <person name="Tomko P."/>
            <person name="Gavelis G."/>
            <person name="Widhalm J.R."/>
            <person name="Wisecaver J.H."/>
        </authorList>
    </citation>
    <scope>NUCLEOTIDE SEQUENCE</scope>
    <source>
        <strain evidence="6">ECLA1</strain>
    </source>
</reference>
<dbReference type="Pfam" id="PF00106">
    <property type="entry name" value="adh_short"/>
    <property type="match status" value="1"/>
</dbReference>
<dbReference type="PROSITE" id="PS00061">
    <property type="entry name" value="ADH_SHORT"/>
    <property type="match status" value="1"/>
</dbReference>